<name>A0A3E0EIJ8_9FLAO</name>
<dbReference type="InterPro" id="IPR011990">
    <property type="entry name" value="TPR-like_helical_dom_sf"/>
</dbReference>
<dbReference type="InterPro" id="IPR033985">
    <property type="entry name" value="SusD-like_N"/>
</dbReference>
<evidence type="ECO:0000259" key="6">
    <source>
        <dbReference type="Pfam" id="PF07980"/>
    </source>
</evidence>
<keyword evidence="5" id="KW-0998">Cell outer membrane</keyword>
<dbReference type="AlphaFoldDB" id="A0A3E0EIJ8"/>
<feature type="domain" description="SusD-like N-terminal" evidence="7">
    <location>
        <begin position="94"/>
        <end position="227"/>
    </location>
</feature>
<dbReference type="OrthoDB" id="5694214at2"/>
<dbReference type="Pfam" id="PF07980">
    <property type="entry name" value="SusD_RagB"/>
    <property type="match status" value="1"/>
</dbReference>
<dbReference type="PROSITE" id="PS51257">
    <property type="entry name" value="PROKAR_LIPOPROTEIN"/>
    <property type="match status" value="1"/>
</dbReference>
<evidence type="ECO:0000256" key="5">
    <source>
        <dbReference type="ARBA" id="ARBA00023237"/>
    </source>
</evidence>
<evidence type="ECO:0000313" key="9">
    <source>
        <dbReference type="Proteomes" id="UP000257136"/>
    </source>
</evidence>
<dbReference type="CDD" id="cd08977">
    <property type="entry name" value="SusD"/>
    <property type="match status" value="1"/>
</dbReference>
<keyword evidence="3" id="KW-0732">Signal</keyword>
<proteinExistence type="inferred from homology"/>
<dbReference type="SUPFAM" id="SSF48452">
    <property type="entry name" value="TPR-like"/>
    <property type="match status" value="1"/>
</dbReference>
<reference evidence="8 9" key="1">
    <citation type="submission" date="2018-08" db="EMBL/GenBank/DDBJ databases">
        <title>Genomic Encyclopedia of Archaeal and Bacterial Type Strains, Phase II (KMG-II): from individual species to whole genera.</title>
        <authorList>
            <person name="Goeker M."/>
        </authorList>
    </citation>
    <scope>NUCLEOTIDE SEQUENCE [LARGE SCALE GENOMIC DNA]</scope>
    <source>
        <strain evidence="8 9">DSM 100880</strain>
    </source>
</reference>
<keyword evidence="4" id="KW-0472">Membrane</keyword>
<evidence type="ECO:0000259" key="7">
    <source>
        <dbReference type="Pfam" id="PF14322"/>
    </source>
</evidence>
<evidence type="ECO:0000313" key="8">
    <source>
        <dbReference type="EMBL" id="REG98087.1"/>
    </source>
</evidence>
<comment type="caution">
    <text evidence="8">The sequence shown here is derived from an EMBL/GenBank/DDBJ whole genome shotgun (WGS) entry which is preliminary data.</text>
</comment>
<feature type="domain" description="RagB/SusD" evidence="6">
    <location>
        <begin position="339"/>
        <end position="474"/>
    </location>
</feature>
<dbReference type="RefSeq" id="WP_115813578.1">
    <property type="nucleotide sequence ID" value="NZ_QUNI01000007.1"/>
</dbReference>
<evidence type="ECO:0000256" key="1">
    <source>
        <dbReference type="ARBA" id="ARBA00004442"/>
    </source>
</evidence>
<organism evidence="8 9">
    <name type="scientific">Flavobacterium aquicola</name>
    <dbReference type="NCBI Taxonomy" id="1682742"/>
    <lineage>
        <taxon>Bacteria</taxon>
        <taxon>Pseudomonadati</taxon>
        <taxon>Bacteroidota</taxon>
        <taxon>Flavobacteriia</taxon>
        <taxon>Flavobacteriales</taxon>
        <taxon>Flavobacteriaceae</taxon>
        <taxon>Flavobacterium</taxon>
    </lineage>
</organism>
<accession>A0A3E0EIJ8</accession>
<evidence type="ECO:0000256" key="2">
    <source>
        <dbReference type="ARBA" id="ARBA00006275"/>
    </source>
</evidence>
<dbReference type="Pfam" id="PF14322">
    <property type="entry name" value="SusD-like_3"/>
    <property type="match status" value="1"/>
</dbReference>
<evidence type="ECO:0000256" key="3">
    <source>
        <dbReference type="ARBA" id="ARBA00022729"/>
    </source>
</evidence>
<dbReference type="EMBL" id="QUNI01000007">
    <property type="protein sequence ID" value="REG98087.1"/>
    <property type="molecule type" value="Genomic_DNA"/>
</dbReference>
<keyword evidence="9" id="KW-1185">Reference proteome</keyword>
<gene>
    <name evidence="8" type="ORF">C8P67_1079</name>
</gene>
<comment type="subcellular location">
    <subcellularLocation>
        <location evidence="1">Cell outer membrane</location>
    </subcellularLocation>
</comment>
<dbReference type="InterPro" id="IPR012944">
    <property type="entry name" value="SusD_RagB_dom"/>
</dbReference>
<sequence>MKFKNIKYLGIAVGLLFTASCSEEFLHVEPKGLNLVENYYQNENQAYSGLVAVYDIIGKQSKGFENMICMLNAGSDDFFAGGGNAGDGAGIHAFDNYTLDQINMPESFWSDFYQGIARANILLEKLPETNMDADKKARFAAETKALRAYYYFELVRTFRNIPLILQPISPSQTYNTVQVSPEEVYAQIEKDLMEAKGVLPNKLADIKTEAGRLTKGSVQALLGKVYLYQGKNALAATELAEVNGTPGGTSIYGYKLLDNFADLWKISNKFNSEAIIEIMHTDKSNADWGFWGSGADEGNSINIMVGPRGYTRSGGSPAPDYVSGWSFNTVTPALYNVLKGDPRFDATILDMKALETAGEADWEPHYQDTGYFLKKFAPLNSDTSSGGGAPALNYKQDVYAIRLADTYLMEAEALGGTGARAQALLDAVRARVGLASVPVSKDAIMLERRKELAGEGHRWFDLVRTGAAATALKDKGFVAGKNEIWPIPYNNLPNTKIVQNPNY</sequence>
<dbReference type="GO" id="GO:0009279">
    <property type="term" value="C:cell outer membrane"/>
    <property type="evidence" value="ECO:0007669"/>
    <property type="project" value="UniProtKB-SubCell"/>
</dbReference>
<protein>
    <submittedName>
        <fullName evidence="8">Putative outer membrane starch-binding protein</fullName>
    </submittedName>
</protein>
<dbReference type="Gene3D" id="1.25.40.390">
    <property type="match status" value="1"/>
</dbReference>
<comment type="similarity">
    <text evidence="2">Belongs to the SusD family.</text>
</comment>
<evidence type="ECO:0000256" key="4">
    <source>
        <dbReference type="ARBA" id="ARBA00023136"/>
    </source>
</evidence>
<dbReference type="Proteomes" id="UP000257136">
    <property type="component" value="Unassembled WGS sequence"/>
</dbReference>